<dbReference type="STRING" id="1097556.R4XL63"/>
<name>R4XL63_TAPDE</name>
<accession>R4XL63</accession>
<keyword evidence="3" id="KW-1185">Reference proteome</keyword>
<dbReference type="VEuPathDB" id="FungiDB:TAPDE_004418"/>
<organism evidence="2 3">
    <name type="scientific">Taphrina deformans (strain PYCC 5710 / ATCC 11124 / CBS 356.35 / IMI 108563 / JCM 9778 / NBRC 8474)</name>
    <name type="common">Peach leaf curl fungus</name>
    <name type="synonym">Lalaria deformans</name>
    <dbReference type="NCBI Taxonomy" id="1097556"/>
    <lineage>
        <taxon>Eukaryota</taxon>
        <taxon>Fungi</taxon>
        <taxon>Dikarya</taxon>
        <taxon>Ascomycota</taxon>
        <taxon>Taphrinomycotina</taxon>
        <taxon>Taphrinomycetes</taxon>
        <taxon>Taphrinales</taxon>
        <taxon>Taphrinaceae</taxon>
        <taxon>Taphrina</taxon>
    </lineage>
</organism>
<sequence>MRAPSGNRIRRQPVVDELDHPGVLPPLDRPFDAILATRARIPRTSAEYHPNRRLLNNNHILALRRSARTTREQVTRKVTEDHGLSPQPIRVELLSCDGGSLDFDDSGRYNAENLLQDNVSVYCTAKLENVNILLRGAGARPFTLSRIEIKAPQRSFTSPVKDGLVFVSMDRINVSDSKIFDRDAEESDLGSEAECGSDLQRLLEGQELPCTTTNLEDDSVHKDVLRPHAYFVVDERLGFATILFEPAVSARYVHIKLLSGQPFDSYPGRFERDNIDIQAILLYGYGRRVFPSCQTR</sequence>
<feature type="region of interest" description="Disordered" evidence="1">
    <location>
        <begin position="1"/>
        <end position="21"/>
    </location>
</feature>
<dbReference type="EMBL" id="CAHR02000197">
    <property type="protein sequence ID" value="CCG84049.1"/>
    <property type="molecule type" value="Genomic_DNA"/>
</dbReference>
<evidence type="ECO:0000256" key="1">
    <source>
        <dbReference type="SAM" id="MobiDB-lite"/>
    </source>
</evidence>
<protein>
    <submittedName>
        <fullName evidence="2">Uncharacterized protein</fullName>
    </submittedName>
</protein>
<reference evidence="2 3" key="1">
    <citation type="journal article" date="2013" name="MBio">
        <title>Genome sequencing of the plant pathogen Taphrina deformans, the causal agent of peach leaf curl.</title>
        <authorList>
            <person name="Cisse O.H."/>
            <person name="Almeida J.M.G.C.F."/>
            <person name="Fonseca A."/>
            <person name="Kumar A.A."/>
            <person name="Salojaervi J."/>
            <person name="Overmyer K."/>
            <person name="Hauser P.M."/>
            <person name="Pagni M."/>
        </authorList>
    </citation>
    <scope>NUCLEOTIDE SEQUENCE [LARGE SCALE GENOMIC DNA]</scope>
    <source>
        <strain evidence="3">PYCC 5710 / ATCC 11124 / CBS 356.35 / IMI 108563 / JCM 9778 / NBRC 8474</strain>
    </source>
</reference>
<dbReference type="AlphaFoldDB" id="R4XL63"/>
<dbReference type="eggNOG" id="ENOG502S6QE">
    <property type="taxonomic scope" value="Eukaryota"/>
</dbReference>
<comment type="caution">
    <text evidence="2">The sequence shown here is derived from an EMBL/GenBank/DDBJ whole genome shotgun (WGS) entry which is preliminary data.</text>
</comment>
<gene>
    <name evidence="2" type="ORF">TAPDE_004418</name>
</gene>
<dbReference type="Proteomes" id="UP000013776">
    <property type="component" value="Unassembled WGS sequence"/>
</dbReference>
<proteinExistence type="predicted"/>
<evidence type="ECO:0000313" key="2">
    <source>
        <dbReference type="EMBL" id="CCG84049.1"/>
    </source>
</evidence>
<evidence type="ECO:0000313" key="3">
    <source>
        <dbReference type="Proteomes" id="UP000013776"/>
    </source>
</evidence>
<dbReference type="OrthoDB" id="2351940at2759"/>